<protein>
    <submittedName>
        <fullName evidence="2">Uncharacterized protein</fullName>
    </submittedName>
</protein>
<evidence type="ECO:0000256" key="1">
    <source>
        <dbReference type="SAM" id="Phobius"/>
    </source>
</evidence>
<feature type="transmembrane region" description="Helical" evidence="1">
    <location>
        <begin position="53"/>
        <end position="73"/>
    </location>
</feature>
<keyword evidence="1" id="KW-0812">Transmembrane</keyword>
<keyword evidence="1" id="KW-0472">Membrane</keyword>
<sequence>MKNKFMKIINFLKNTSCEFKILIFVLFFYIICLLGMEIFIVDDDYKIFDFTTRSYIILTLFSMFGFFLFMWWWIKLKKASHVYMYITLLLFALSVRGMASYYVRKIRLEDLSHFTRSLESWWWPISLIPLVLGVMFLVTHMSYRVFVQRKKMWKSSNNVYRNKKLDGTYHDRKGDK</sequence>
<reference evidence="2" key="1">
    <citation type="submission" date="2020-03" db="EMBL/GenBank/DDBJ databases">
        <title>The deep terrestrial virosphere.</title>
        <authorList>
            <person name="Holmfeldt K."/>
            <person name="Nilsson E."/>
            <person name="Simone D."/>
            <person name="Lopez-Fernandez M."/>
            <person name="Wu X."/>
            <person name="de Brujin I."/>
            <person name="Lundin D."/>
            <person name="Andersson A."/>
            <person name="Bertilsson S."/>
            <person name="Dopson M."/>
        </authorList>
    </citation>
    <scope>NUCLEOTIDE SEQUENCE</scope>
    <source>
        <strain evidence="2">MM415A00503</strain>
        <strain evidence="3">MM415B03860</strain>
    </source>
</reference>
<dbReference type="EMBL" id="MT142466">
    <property type="protein sequence ID" value="QJA81652.1"/>
    <property type="molecule type" value="Genomic_DNA"/>
</dbReference>
<keyword evidence="1" id="KW-1133">Transmembrane helix</keyword>
<accession>A0A6M3KIK9</accession>
<dbReference type="EMBL" id="MT143231">
    <property type="protein sequence ID" value="QJA94433.1"/>
    <property type="molecule type" value="Genomic_DNA"/>
</dbReference>
<evidence type="ECO:0000313" key="2">
    <source>
        <dbReference type="EMBL" id="QJA81652.1"/>
    </source>
</evidence>
<name>A0A6M3KIK9_9ZZZZ</name>
<feature type="transmembrane region" description="Helical" evidence="1">
    <location>
        <begin position="122"/>
        <end position="146"/>
    </location>
</feature>
<gene>
    <name evidence="2" type="ORF">MM415A00503_0007</name>
    <name evidence="3" type="ORF">MM415B03860_0004</name>
</gene>
<proteinExistence type="predicted"/>
<feature type="transmembrane region" description="Helical" evidence="1">
    <location>
        <begin position="82"/>
        <end position="102"/>
    </location>
</feature>
<feature type="transmembrane region" description="Helical" evidence="1">
    <location>
        <begin position="21"/>
        <end position="41"/>
    </location>
</feature>
<dbReference type="AlphaFoldDB" id="A0A6M3KIK9"/>
<evidence type="ECO:0000313" key="3">
    <source>
        <dbReference type="EMBL" id="QJA94433.1"/>
    </source>
</evidence>
<organism evidence="2">
    <name type="scientific">viral metagenome</name>
    <dbReference type="NCBI Taxonomy" id="1070528"/>
    <lineage>
        <taxon>unclassified sequences</taxon>
        <taxon>metagenomes</taxon>
        <taxon>organismal metagenomes</taxon>
    </lineage>
</organism>